<dbReference type="Proteomes" id="UP000035932">
    <property type="component" value="Unassembled WGS sequence"/>
</dbReference>
<evidence type="ECO:0000256" key="1">
    <source>
        <dbReference type="SAM" id="MobiDB-lite"/>
    </source>
</evidence>
<accession>A0A0J6XYT6</accession>
<evidence type="ECO:0000313" key="2">
    <source>
        <dbReference type="EMBL" id="KMO99432.1"/>
    </source>
</evidence>
<dbReference type="EMBL" id="LFML01000008">
    <property type="protein sequence ID" value="KMO99432.1"/>
    <property type="molecule type" value="Genomic_DNA"/>
</dbReference>
<reference evidence="2 3" key="1">
    <citation type="submission" date="2015-06" db="EMBL/GenBank/DDBJ databases">
        <title>Recapitulation of the evolution of biosynthetic gene clusters reveals hidden chemical diversity on bacterial genomes.</title>
        <authorList>
            <person name="Cruz-Morales P."/>
            <person name="Martinez-Guerrero C."/>
            <person name="Morales-Escalante M.A."/>
            <person name="Yanez-Guerra L.A."/>
            <person name="Kopp J.F."/>
            <person name="Feldmann J."/>
            <person name="Ramos-Aboites H.E."/>
            <person name="Barona-Gomez F."/>
        </authorList>
    </citation>
    <scope>NUCLEOTIDE SEQUENCE [LARGE SCALE GENOMIC DNA]</scope>
    <source>
        <strain evidence="2 3">ATCC 31245</strain>
    </source>
</reference>
<sequence>MAPGRSPVIFPLPASNEPPCAPACNGPRSATLGPSRSPAHRSRVEGPHRAGRRQGCRPRDRGVFAAPAEPVLLVARTRDPVVVARG</sequence>
<evidence type="ECO:0000313" key="3">
    <source>
        <dbReference type="Proteomes" id="UP000035932"/>
    </source>
</evidence>
<comment type="caution">
    <text evidence="2">The sequence shown here is derived from an EMBL/GenBank/DDBJ whole genome shotgun (WGS) entry which is preliminary data.</text>
</comment>
<dbReference type="STRING" id="66430.ACS04_01905"/>
<proteinExistence type="predicted"/>
<feature type="region of interest" description="Disordered" evidence="1">
    <location>
        <begin position="1"/>
        <end position="60"/>
    </location>
</feature>
<gene>
    <name evidence="2" type="ORF">ACS04_01905</name>
</gene>
<dbReference type="AlphaFoldDB" id="A0A0J6XYT6"/>
<name>A0A0J6XYT6_9ACTN</name>
<dbReference type="PATRIC" id="fig|66430.4.peg.6662"/>
<protein>
    <submittedName>
        <fullName evidence="2">Uncharacterized protein</fullName>
    </submittedName>
</protein>
<keyword evidence="3" id="KW-1185">Reference proteome</keyword>
<organism evidence="2 3">
    <name type="scientific">Streptomyces roseus</name>
    <dbReference type="NCBI Taxonomy" id="66430"/>
    <lineage>
        <taxon>Bacteria</taxon>
        <taxon>Bacillati</taxon>
        <taxon>Actinomycetota</taxon>
        <taxon>Actinomycetes</taxon>
        <taxon>Kitasatosporales</taxon>
        <taxon>Streptomycetaceae</taxon>
        <taxon>Streptomyces</taxon>
    </lineage>
</organism>